<accession>A0ABS7EDY5</accession>
<organism evidence="4 5">
    <name type="scientific">Neiella holothuriorum</name>
    <dbReference type="NCBI Taxonomy" id="2870530"/>
    <lineage>
        <taxon>Bacteria</taxon>
        <taxon>Pseudomonadati</taxon>
        <taxon>Pseudomonadota</taxon>
        <taxon>Gammaproteobacteria</taxon>
        <taxon>Alteromonadales</taxon>
        <taxon>Echinimonadaceae</taxon>
        <taxon>Neiella</taxon>
    </lineage>
</organism>
<evidence type="ECO:0000259" key="3">
    <source>
        <dbReference type="PROSITE" id="PS50921"/>
    </source>
</evidence>
<dbReference type="EMBL" id="JAHZSS010000004">
    <property type="protein sequence ID" value="MBW8190542.1"/>
    <property type="molecule type" value="Genomic_DNA"/>
</dbReference>
<dbReference type="Pfam" id="PF03861">
    <property type="entry name" value="ANTAR"/>
    <property type="match status" value="1"/>
</dbReference>
<comment type="caution">
    <text evidence="1">Lacks conserved residue(s) required for the propagation of feature annotation.</text>
</comment>
<evidence type="ECO:0000259" key="2">
    <source>
        <dbReference type="PROSITE" id="PS50110"/>
    </source>
</evidence>
<dbReference type="PROSITE" id="PS50921">
    <property type="entry name" value="ANTAR"/>
    <property type="match status" value="1"/>
</dbReference>
<dbReference type="SMART" id="SM01012">
    <property type="entry name" value="ANTAR"/>
    <property type="match status" value="1"/>
</dbReference>
<protein>
    <submittedName>
        <fullName evidence="4">ANTAR domain-containing protein</fullName>
    </submittedName>
</protein>
<dbReference type="Gene3D" id="1.10.10.10">
    <property type="entry name" value="Winged helix-like DNA-binding domain superfamily/Winged helix DNA-binding domain"/>
    <property type="match status" value="1"/>
</dbReference>
<feature type="domain" description="Response regulatory" evidence="2">
    <location>
        <begin position="11"/>
        <end position="125"/>
    </location>
</feature>
<name>A0ABS7EDY5_9GAMM</name>
<evidence type="ECO:0000313" key="5">
    <source>
        <dbReference type="Proteomes" id="UP001166251"/>
    </source>
</evidence>
<dbReference type="Pfam" id="PF00072">
    <property type="entry name" value="Response_reg"/>
    <property type="match status" value="1"/>
</dbReference>
<evidence type="ECO:0000313" key="4">
    <source>
        <dbReference type="EMBL" id="MBW8190542.1"/>
    </source>
</evidence>
<dbReference type="SMART" id="SM00448">
    <property type="entry name" value="REC"/>
    <property type="match status" value="1"/>
</dbReference>
<sequence length="215" mass="23804">MQAQAEMTAIKVMLVDDQVERAALVETALRDNGFDVVANLPHASGLLNQIGLTLPDIVIMELDSPDRDILESLSFVNNHHPIPVVMFSEQESADFMAQAVDAGVSAYMTQSIEPNRVKTAIDLAIVQFQQHQTLKQALADSQAELEARKRIERAKGLLMATQKLTEQQAHKHLRDLAMRQRWRLEQAADNLIEALLPGASGKNLSTEVEHGIGHE</sequence>
<gene>
    <name evidence="4" type="ORF">K0504_05785</name>
</gene>
<keyword evidence="5" id="KW-1185">Reference proteome</keyword>
<dbReference type="InterPro" id="IPR005561">
    <property type="entry name" value="ANTAR"/>
</dbReference>
<feature type="domain" description="ANTAR" evidence="3">
    <location>
        <begin position="131"/>
        <end position="192"/>
    </location>
</feature>
<dbReference type="PROSITE" id="PS50110">
    <property type="entry name" value="RESPONSE_REGULATORY"/>
    <property type="match status" value="1"/>
</dbReference>
<dbReference type="InterPro" id="IPR001789">
    <property type="entry name" value="Sig_transdc_resp-reg_receiver"/>
</dbReference>
<dbReference type="PANTHER" id="PTHR43367">
    <property type="match status" value="1"/>
</dbReference>
<dbReference type="InterPro" id="IPR008327">
    <property type="entry name" value="Sig_transdc_resp-reg_antiterm"/>
</dbReference>
<dbReference type="InterPro" id="IPR036388">
    <property type="entry name" value="WH-like_DNA-bd_sf"/>
</dbReference>
<dbReference type="Proteomes" id="UP001166251">
    <property type="component" value="Unassembled WGS sequence"/>
</dbReference>
<dbReference type="InterPro" id="IPR011006">
    <property type="entry name" value="CheY-like_superfamily"/>
</dbReference>
<evidence type="ECO:0000256" key="1">
    <source>
        <dbReference type="PROSITE-ProRule" id="PRU00169"/>
    </source>
</evidence>
<dbReference type="PANTHER" id="PTHR43367:SF1">
    <property type="entry name" value="TWO-COMPONENT RESPONSE REGULATOR-LIKE APRR6-RELATED"/>
    <property type="match status" value="1"/>
</dbReference>
<proteinExistence type="predicted"/>
<dbReference type="RefSeq" id="WP_220103225.1">
    <property type="nucleotide sequence ID" value="NZ_JAHZSS010000004.1"/>
</dbReference>
<dbReference type="Gene3D" id="3.40.50.2300">
    <property type="match status" value="1"/>
</dbReference>
<reference evidence="4" key="1">
    <citation type="submission" date="2021-07" db="EMBL/GenBank/DDBJ databases">
        <title>Neiella marina sp. nov., isolated from the intestinal content of sea cucumber Apostichopus japonicus.</title>
        <authorList>
            <person name="Bai X."/>
        </authorList>
    </citation>
    <scope>NUCLEOTIDE SEQUENCE</scope>
    <source>
        <strain evidence="4">126</strain>
    </source>
</reference>
<dbReference type="SUPFAM" id="SSF52172">
    <property type="entry name" value="CheY-like"/>
    <property type="match status" value="1"/>
</dbReference>
<comment type="caution">
    <text evidence="4">The sequence shown here is derived from an EMBL/GenBank/DDBJ whole genome shotgun (WGS) entry which is preliminary data.</text>
</comment>
<dbReference type="PIRSF" id="PIRSF036382">
    <property type="entry name" value="RR_antiterm"/>
    <property type="match status" value="1"/>
</dbReference>